<dbReference type="PANTHER" id="PTHR33121">
    <property type="entry name" value="CYCLIC DI-GMP PHOSPHODIESTERASE PDEF"/>
    <property type="match status" value="1"/>
</dbReference>
<dbReference type="PROSITE" id="PS50887">
    <property type="entry name" value="GGDEF"/>
    <property type="match status" value="2"/>
</dbReference>
<gene>
    <name evidence="4" type="ORF">MOZ60_07690</name>
</gene>
<dbReference type="Gene3D" id="3.30.70.270">
    <property type="match status" value="2"/>
</dbReference>
<dbReference type="NCBIfam" id="TIGR00254">
    <property type="entry name" value="GGDEF"/>
    <property type="match status" value="2"/>
</dbReference>
<dbReference type="InterPro" id="IPR035919">
    <property type="entry name" value="EAL_sf"/>
</dbReference>
<feature type="domain" description="EAL" evidence="2">
    <location>
        <begin position="283"/>
        <end position="537"/>
    </location>
</feature>
<dbReference type="PROSITE" id="PS50883">
    <property type="entry name" value="EAL"/>
    <property type="match status" value="1"/>
</dbReference>
<dbReference type="PANTHER" id="PTHR33121:SF70">
    <property type="entry name" value="SIGNALING PROTEIN YKOW"/>
    <property type="match status" value="1"/>
</dbReference>
<name>A0AB35U4C0_9FIRM</name>
<feature type="coiled-coil region" evidence="1">
    <location>
        <begin position="798"/>
        <end position="825"/>
    </location>
</feature>
<dbReference type="EMBL" id="JALBUR010000018">
    <property type="protein sequence ID" value="MDX8419976.1"/>
    <property type="molecule type" value="Genomic_DNA"/>
</dbReference>
<dbReference type="InterPro" id="IPR029787">
    <property type="entry name" value="Nucleotide_cyclase"/>
</dbReference>
<dbReference type="CDD" id="cd01949">
    <property type="entry name" value="GGDEF"/>
    <property type="match status" value="1"/>
</dbReference>
<evidence type="ECO:0000256" key="1">
    <source>
        <dbReference type="SAM" id="Coils"/>
    </source>
</evidence>
<dbReference type="InterPro" id="IPR001633">
    <property type="entry name" value="EAL_dom"/>
</dbReference>
<dbReference type="SMART" id="SM00052">
    <property type="entry name" value="EAL"/>
    <property type="match status" value="1"/>
</dbReference>
<sequence length="998" mass="113502">MSSKSSGTYIIDENYNVIHLNDTIKELYPSLQIGKKCYQCLMGLNEPCPPCPVANHIHGPQTYLDPIRNICETVDAVDVNLDNGKVGHALVMSTVGDSETIAAKLPRTKAELQKLLEQEYFDTLTEGFTRKGFIRETKRVFAHADKTDYAMILFDIHNFKAINDIFGIEGGDQVLRYVFHHLHESWLHPVVSARIESDWFLFLVPKASIQLDHMNELLNLDWSKDNRTVHLHLRCGIYYVENSQSSISRMVEWTILAKQNADQDKYGSFAQFNAAMREKYIDQAEVLSGFSSSLHNEHFKVYYQPIIEAKSGCLCGAEALVRWQHPSRGFIVPDHFIPALESSGLITDLDLYVLKHVYTFQKEQMDRQIPIVPVSVNLSRQDFYNQSFMNEIFRIAETSSLPEGKINYEVTETAVAVLKENCAYLLQQLRKTGAKVLLDDFGSGYSSLGMIGDYAFDIIKIDKSFVDQIETKPTVRAVIDAAINMCHTIGMRTVAEGVENKAQLEYLKAHGCDYIQGYYYSKPLSQQDFRSYLSHAQISSSQGQKYSASDTRESFDLDNLMDLVDHSGQFIQVCHPEDYSMVYANAMTRDISGHPDLSYHGAKCYQYMLGLDAPCGHCPMKLMNGEDEKMVEVDDGSHVFSLKARYTTWNGKRVFMEYGHDITQTKAAERRYADQMRSILEHIPEGQGVFHMDLTADKWLSSGGNAKNARDIQNIKDVNTLIRQIGSFVPDEEGQRVFFNTFSREAQMQAYAVNKRQIVLETESYYDDRSIRWSRITVHLIDNPNNNHVESILYGVDISKEKTHIEELQRERQEASIEKKMLQERINETWKLYTQAERDRRYDVLTGLNSRLALYDFIKQEKESSACVINAVIFLDVDDFKHINDTYGHAAGDACLKAIGKTIMDFGADHGISFYRYGGEEIVGLCHITDESIADLTRTLLDQIHALCILLPDGKRISVTASIGYTARADDVTSMIENADQAMYEAKKHGKNQTACLD</sequence>
<dbReference type="Gene3D" id="3.20.20.450">
    <property type="entry name" value="EAL domain"/>
    <property type="match status" value="1"/>
</dbReference>
<dbReference type="CDD" id="cd01948">
    <property type="entry name" value="EAL"/>
    <property type="match status" value="1"/>
</dbReference>
<proteinExistence type="predicted"/>
<accession>A0AB35U4C0</accession>
<dbReference type="SMART" id="SM00267">
    <property type="entry name" value="GGDEF"/>
    <property type="match status" value="2"/>
</dbReference>
<dbReference type="Pfam" id="PF00990">
    <property type="entry name" value="GGDEF"/>
    <property type="match status" value="2"/>
</dbReference>
<dbReference type="InterPro" id="IPR050706">
    <property type="entry name" value="Cyclic-di-GMP_PDE-like"/>
</dbReference>
<dbReference type="SUPFAM" id="SSF141868">
    <property type="entry name" value="EAL domain-like"/>
    <property type="match status" value="1"/>
</dbReference>
<feature type="domain" description="GGDEF" evidence="3">
    <location>
        <begin position="147"/>
        <end position="274"/>
    </location>
</feature>
<organism evidence="4 5">
    <name type="scientific">Grylomicrobium aquisgranensis</name>
    <dbReference type="NCBI Taxonomy" id="2926318"/>
    <lineage>
        <taxon>Bacteria</taxon>
        <taxon>Bacillati</taxon>
        <taxon>Bacillota</taxon>
        <taxon>Erysipelotrichia</taxon>
        <taxon>Erysipelotrichales</taxon>
        <taxon>Erysipelotrichaceae</taxon>
        <taxon>Grylomicrobium</taxon>
    </lineage>
</organism>
<feature type="domain" description="GGDEF" evidence="3">
    <location>
        <begin position="868"/>
        <end position="998"/>
    </location>
</feature>
<dbReference type="AlphaFoldDB" id="A0AB35U4C0"/>
<evidence type="ECO:0000259" key="2">
    <source>
        <dbReference type="PROSITE" id="PS50883"/>
    </source>
</evidence>
<keyword evidence="5" id="KW-1185">Reference proteome</keyword>
<protein>
    <submittedName>
        <fullName evidence="4">EAL domain-containing protein</fullName>
    </submittedName>
</protein>
<dbReference type="GO" id="GO:0071111">
    <property type="term" value="F:cyclic-guanylate-specific phosphodiesterase activity"/>
    <property type="evidence" value="ECO:0007669"/>
    <property type="project" value="InterPro"/>
</dbReference>
<dbReference type="RefSeq" id="WP_370596222.1">
    <property type="nucleotide sequence ID" value="NZ_JALBUR010000018.1"/>
</dbReference>
<dbReference type="InterPro" id="IPR000160">
    <property type="entry name" value="GGDEF_dom"/>
</dbReference>
<dbReference type="Proteomes" id="UP001286174">
    <property type="component" value="Unassembled WGS sequence"/>
</dbReference>
<dbReference type="InterPro" id="IPR043128">
    <property type="entry name" value="Rev_trsase/Diguanyl_cyclase"/>
</dbReference>
<dbReference type="SUPFAM" id="SSF55073">
    <property type="entry name" value="Nucleotide cyclase"/>
    <property type="match status" value="2"/>
</dbReference>
<evidence type="ECO:0000259" key="3">
    <source>
        <dbReference type="PROSITE" id="PS50887"/>
    </source>
</evidence>
<keyword evidence="1" id="KW-0175">Coiled coil</keyword>
<dbReference type="Pfam" id="PF00563">
    <property type="entry name" value="EAL"/>
    <property type="match status" value="1"/>
</dbReference>
<comment type="caution">
    <text evidence="4">The sequence shown here is derived from an EMBL/GenBank/DDBJ whole genome shotgun (WGS) entry which is preliminary data.</text>
</comment>
<evidence type="ECO:0000313" key="5">
    <source>
        <dbReference type="Proteomes" id="UP001286174"/>
    </source>
</evidence>
<evidence type="ECO:0000313" key="4">
    <source>
        <dbReference type="EMBL" id="MDX8419976.1"/>
    </source>
</evidence>
<reference evidence="4 5" key="1">
    <citation type="submission" date="2022-03" db="EMBL/GenBank/DDBJ databases">
        <title>Novel taxa within the pig intestine.</title>
        <authorList>
            <person name="Wylensek D."/>
            <person name="Bishof K."/>
            <person name="Afrizal A."/>
            <person name="Clavel T."/>
        </authorList>
    </citation>
    <scope>NUCLEOTIDE SEQUENCE [LARGE SCALE GENOMIC DNA]</scope>
    <source>
        <strain evidence="4 5">CLA-KB-P133</strain>
    </source>
</reference>